<evidence type="ECO:0000313" key="1">
    <source>
        <dbReference type="EMBL" id="MEK8088722.1"/>
    </source>
</evidence>
<dbReference type="Proteomes" id="UP001446205">
    <property type="component" value="Unassembled WGS sequence"/>
</dbReference>
<name>A0ABU9D799_9PROT</name>
<dbReference type="PANTHER" id="PTHR40455">
    <property type="entry name" value="ANTITOXIN HIGA"/>
    <property type="match status" value="1"/>
</dbReference>
<dbReference type="PANTHER" id="PTHR40455:SF1">
    <property type="entry name" value="ANTITOXIN HIGA"/>
    <property type="match status" value="1"/>
</dbReference>
<dbReference type="InterPro" id="IPR039060">
    <property type="entry name" value="Antitox_HigA"/>
</dbReference>
<keyword evidence="2" id="KW-1185">Reference proteome</keyword>
<comment type="caution">
    <text evidence="1">The sequence shown here is derived from an EMBL/GenBank/DDBJ whole genome shotgun (WGS) entry which is preliminary data.</text>
</comment>
<accession>A0ABU9D799</accession>
<gene>
    <name evidence="1" type="ORF">WOB96_02980</name>
</gene>
<protein>
    <submittedName>
        <fullName evidence="1">Transcriptional regulator</fullName>
    </submittedName>
</protein>
<dbReference type="EMBL" id="JBBPCO010000002">
    <property type="protein sequence ID" value="MEK8088722.1"/>
    <property type="molecule type" value="Genomic_DNA"/>
</dbReference>
<evidence type="ECO:0000313" key="2">
    <source>
        <dbReference type="Proteomes" id="UP001446205"/>
    </source>
</evidence>
<proteinExistence type="predicted"/>
<organism evidence="1 2">
    <name type="scientific">Thermithiobacillus plumbiphilus</name>
    <dbReference type="NCBI Taxonomy" id="1729899"/>
    <lineage>
        <taxon>Bacteria</taxon>
        <taxon>Pseudomonadati</taxon>
        <taxon>Pseudomonadota</taxon>
        <taxon>Acidithiobacillia</taxon>
        <taxon>Acidithiobacillales</taxon>
        <taxon>Thermithiobacillaceae</taxon>
        <taxon>Thermithiobacillus</taxon>
    </lineage>
</organism>
<sequence>MDAYLIKSETDYRRALAELETVFDAKPGTPEGDRMELLSMLIDAYEQKHYPIDPPDPIEAILCRMDDLGLARKDMEPYIGGKSRVSEVLGRKRPLTIQMIRKLSEGLDIRAEVLIKPYPLRQDCA</sequence>
<reference evidence="1 2" key="1">
    <citation type="submission" date="2024-04" db="EMBL/GenBank/DDBJ databases">
        <authorList>
            <person name="Abashina T."/>
            <person name="Shaikin A."/>
        </authorList>
    </citation>
    <scope>NUCLEOTIDE SEQUENCE [LARGE SCALE GENOMIC DNA]</scope>
    <source>
        <strain evidence="1 2">AAFK</strain>
    </source>
</reference>
<dbReference type="RefSeq" id="WP_341369788.1">
    <property type="nucleotide sequence ID" value="NZ_JBBPCO010000002.1"/>
</dbReference>